<gene>
    <name evidence="2" type="ORF">HELGO_WM55997</name>
</gene>
<evidence type="ECO:0000313" key="2">
    <source>
        <dbReference type="EMBL" id="CAA6822658.1"/>
    </source>
</evidence>
<feature type="compositionally biased region" description="Polar residues" evidence="1">
    <location>
        <begin position="1"/>
        <end position="11"/>
    </location>
</feature>
<feature type="region of interest" description="Disordered" evidence="1">
    <location>
        <begin position="1"/>
        <end position="34"/>
    </location>
</feature>
<sequence>MSDPQDTSTVQHETDHEDEISEAQPFDPKDYPIRIYDPEIERVVGMSYD</sequence>
<protein>
    <submittedName>
        <fullName evidence="2">Uncharacterized protein</fullName>
    </submittedName>
</protein>
<reference evidence="2" key="1">
    <citation type="submission" date="2020-01" db="EMBL/GenBank/DDBJ databases">
        <authorList>
            <person name="Meier V. D."/>
            <person name="Meier V D."/>
        </authorList>
    </citation>
    <scope>NUCLEOTIDE SEQUENCE</scope>
    <source>
        <strain evidence="2">HLG_WM_MAG_08</strain>
    </source>
</reference>
<dbReference type="EMBL" id="CACVAV010000348">
    <property type="protein sequence ID" value="CAA6822658.1"/>
    <property type="molecule type" value="Genomic_DNA"/>
</dbReference>
<evidence type="ECO:0000256" key="1">
    <source>
        <dbReference type="SAM" id="MobiDB-lite"/>
    </source>
</evidence>
<name>A0A6S6U394_9GAMM</name>
<organism evidence="2">
    <name type="scientific">uncultured Thiotrichaceae bacterium</name>
    <dbReference type="NCBI Taxonomy" id="298394"/>
    <lineage>
        <taxon>Bacteria</taxon>
        <taxon>Pseudomonadati</taxon>
        <taxon>Pseudomonadota</taxon>
        <taxon>Gammaproteobacteria</taxon>
        <taxon>Thiotrichales</taxon>
        <taxon>Thiotrichaceae</taxon>
        <taxon>environmental samples</taxon>
    </lineage>
</organism>
<dbReference type="AlphaFoldDB" id="A0A6S6U394"/>
<proteinExistence type="predicted"/>
<accession>A0A6S6U394</accession>